<evidence type="ECO:0008006" key="7">
    <source>
        <dbReference type="Google" id="ProtNLM"/>
    </source>
</evidence>
<dbReference type="AlphaFoldDB" id="A0AA88TLP8"/>
<dbReference type="PANTHER" id="PTHR19879:SF9">
    <property type="entry name" value="TRANSCRIPTION INITIATION FACTOR TFIID SUBUNIT 5"/>
    <property type="match status" value="1"/>
</dbReference>
<feature type="repeat" description="WD" evidence="3">
    <location>
        <begin position="59"/>
        <end position="100"/>
    </location>
</feature>
<gene>
    <name evidence="5" type="ORF">Q8A67_022242</name>
</gene>
<feature type="compositionally biased region" description="Basic and acidic residues" evidence="4">
    <location>
        <begin position="305"/>
        <end position="329"/>
    </location>
</feature>
<dbReference type="Pfam" id="PF00400">
    <property type="entry name" value="WD40"/>
    <property type="match status" value="7"/>
</dbReference>
<accession>A0AA88TLP8</accession>
<dbReference type="PANTHER" id="PTHR19879">
    <property type="entry name" value="TRANSCRIPTION INITIATION FACTOR TFIID"/>
    <property type="match status" value="1"/>
</dbReference>
<feature type="repeat" description="WD" evidence="3">
    <location>
        <begin position="234"/>
        <end position="268"/>
    </location>
</feature>
<protein>
    <recommendedName>
        <fullName evidence="7">WD repeat domain 38</fullName>
    </recommendedName>
</protein>
<feature type="repeat" description="WD" evidence="3">
    <location>
        <begin position="143"/>
        <end position="184"/>
    </location>
</feature>
<feature type="repeat" description="WD" evidence="3">
    <location>
        <begin position="101"/>
        <end position="142"/>
    </location>
</feature>
<feature type="repeat" description="WD" evidence="3">
    <location>
        <begin position="17"/>
        <end position="58"/>
    </location>
</feature>
<comment type="caution">
    <text evidence="5">The sequence shown here is derived from an EMBL/GenBank/DDBJ whole genome shotgun (WGS) entry which is preliminary data.</text>
</comment>
<dbReference type="PROSITE" id="PS50294">
    <property type="entry name" value="WD_REPEATS_REGION"/>
    <property type="match status" value="5"/>
</dbReference>
<dbReference type="EMBL" id="JAUYZG010000022">
    <property type="protein sequence ID" value="KAK2872345.1"/>
    <property type="molecule type" value="Genomic_DNA"/>
</dbReference>
<keyword evidence="2" id="KW-0677">Repeat</keyword>
<dbReference type="PRINTS" id="PR00320">
    <property type="entry name" value="GPROTEINBRPT"/>
</dbReference>
<sequence length="329" mass="36532">MWRHPSENFSVSNIRYFSRHKGEVNCCAFSPDCQILLTCCDDGRLYLWNAKSAKHLATVSGHSGPVKSCVFSSDGQLFASASHDRTVRIWSRSSTKCTQILTAHSGSVETVSFSPDGQWLVSGGWDNRALIWRVQSGEMLEDLRGHTAAVQSSAFSSDSRCVATGSWDRTVRVWKLHEEKEAVTLQGHLGNVACVCFSVSGMLASGSWDGTVRVWLPMRHMCLFILGGFERVWVRSLAFSRDGLVLASTAEGDMVRIWDVTTGVCLKRLQGHKDSAYGCVFTPDGKLLTSGSEQLDVDEDEENSAEERSERWRNLHTEQDGKDDGLQLE</sequence>
<keyword evidence="6" id="KW-1185">Reference proteome</keyword>
<dbReference type="InterPro" id="IPR019775">
    <property type="entry name" value="WD40_repeat_CS"/>
</dbReference>
<feature type="region of interest" description="Disordered" evidence="4">
    <location>
        <begin position="290"/>
        <end position="329"/>
    </location>
</feature>
<feature type="repeat" description="WD" evidence="3">
    <location>
        <begin position="185"/>
        <end position="215"/>
    </location>
</feature>
<dbReference type="Gene3D" id="2.130.10.10">
    <property type="entry name" value="YVTN repeat-like/Quinoprotein amine dehydrogenase"/>
    <property type="match status" value="3"/>
</dbReference>
<evidence type="ECO:0000313" key="6">
    <source>
        <dbReference type="Proteomes" id="UP001187343"/>
    </source>
</evidence>
<evidence type="ECO:0000256" key="2">
    <source>
        <dbReference type="ARBA" id="ARBA00022737"/>
    </source>
</evidence>
<dbReference type="Proteomes" id="UP001187343">
    <property type="component" value="Unassembled WGS sequence"/>
</dbReference>
<evidence type="ECO:0000256" key="4">
    <source>
        <dbReference type="SAM" id="MobiDB-lite"/>
    </source>
</evidence>
<keyword evidence="1 3" id="KW-0853">WD repeat</keyword>
<reference evidence="5" key="1">
    <citation type="submission" date="2023-08" db="EMBL/GenBank/DDBJ databases">
        <title>Chromosome-level Genome Assembly of mud carp (Cirrhinus molitorella).</title>
        <authorList>
            <person name="Liu H."/>
        </authorList>
    </citation>
    <scope>NUCLEOTIDE SEQUENCE</scope>
    <source>
        <strain evidence="5">Prfri</strain>
        <tissue evidence="5">Muscle</tissue>
    </source>
</reference>
<evidence type="ECO:0000313" key="5">
    <source>
        <dbReference type="EMBL" id="KAK2872345.1"/>
    </source>
</evidence>
<dbReference type="SMART" id="SM00320">
    <property type="entry name" value="WD40"/>
    <property type="match status" value="7"/>
</dbReference>
<name>A0AA88TLP8_9TELE</name>
<dbReference type="InterPro" id="IPR015943">
    <property type="entry name" value="WD40/YVTN_repeat-like_dom_sf"/>
</dbReference>
<dbReference type="SUPFAM" id="SSF50978">
    <property type="entry name" value="WD40 repeat-like"/>
    <property type="match status" value="1"/>
</dbReference>
<feature type="compositionally biased region" description="Acidic residues" evidence="4">
    <location>
        <begin position="295"/>
        <end position="304"/>
    </location>
</feature>
<dbReference type="InterPro" id="IPR001680">
    <property type="entry name" value="WD40_rpt"/>
</dbReference>
<organism evidence="5 6">
    <name type="scientific">Cirrhinus molitorella</name>
    <name type="common">mud carp</name>
    <dbReference type="NCBI Taxonomy" id="172907"/>
    <lineage>
        <taxon>Eukaryota</taxon>
        <taxon>Metazoa</taxon>
        <taxon>Chordata</taxon>
        <taxon>Craniata</taxon>
        <taxon>Vertebrata</taxon>
        <taxon>Euteleostomi</taxon>
        <taxon>Actinopterygii</taxon>
        <taxon>Neopterygii</taxon>
        <taxon>Teleostei</taxon>
        <taxon>Ostariophysi</taxon>
        <taxon>Cypriniformes</taxon>
        <taxon>Cyprinidae</taxon>
        <taxon>Labeoninae</taxon>
        <taxon>Labeonini</taxon>
        <taxon>Cirrhinus</taxon>
    </lineage>
</organism>
<dbReference type="PROSITE" id="PS00678">
    <property type="entry name" value="WD_REPEATS_1"/>
    <property type="match status" value="1"/>
</dbReference>
<dbReference type="PROSITE" id="PS50082">
    <property type="entry name" value="WD_REPEATS_2"/>
    <property type="match status" value="6"/>
</dbReference>
<evidence type="ECO:0000256" key="1">
    <source>
        <dbReference type="ARBA" id="ARBA00022574"/>
    </source>
</evidence>
<dbReference type="InterPro" id="IPR036322">
    <property type="entry name" value="WD40_repeat_dom_sf"/>
</dbReference>
<dbReference type="InterPro" id="IPR020472">
    <property type="entry name" value="WD40_PAC1"/>
</dbReference>
<dbReference type="CDD" id="cd00200">
    <property type="entry name" value="WD40"/>
    <property type="match status" value="1"/>
</dbReference>
<evidence type="ECO:0000256" key="3">
    <source>
        <dbReference type="PROSITE-ProRule" id="PRU00221"/>
    </source>
</evidence>
<proteinExistence type="predicted"/>